<organism evidence="1 2">
    <name type="scientific">Dermatophagoides farinae</name>
    <name type="common">American house dust mite</name>
    <dbReference type="NCBI Taxonomy" id="6954"/>
    <lineage>
        <taxon>Eukaryota</taxon>
        <taxon>Metazoa</taxon>
        <taxon>Ecdysozoa</taxon>
        <taxon>Arthropoda</taxon>
        <taxon>Chelicerata</taxon>
        <taxon>Arachnida</taxon>
        <taxon>Acari</taxon>
        <taxon>Acariformes</taxon>
        <taxon>Sarcoptiformes</taxon>
        <taxon>Astigmata</taxon>
        <taxon>Psoroptidia</taxon>
        <taxon>Analgoidea</taxon>
        <taxon>Pyroglyphidae</taxon>
        <taxon>Dermatophagoidinae</taxon>
        <taxon>Dermatophagoides</taxon>
    </lineage>
</organism>
<comment type="caution">
    <text evidence="1">The sequence shown here is derived from an EMBL/GenBank/DDBJ whole genome shotgun (WGS) entry which is preliminary data.</text>
</comment>
<dbReference type="AlphaFoldDB" id="A0A922HTG2"/>
<dbReference type="Proteomes" id="UP000790347">
    <property type="component" value="Unassembled WGS sequence"/>
</dbReference>
<evidence type="ECO:0000313" key="1">
    <source>
        <dbReference type="EMBL" id="KAH9505949.1"/>
    </source>
</evidence>
<dbReference type="EMBL" id="ASGP02000005">
    <property type="protein sequence ID" value="KAH9505949.1"/>
    <property type="molecule type" value="Genomic_DNA"/>
</dbReference>
<reference evidence="1" key="1">
    <citation type="submission" date="2013-05" db="EMBL/GenBank/DDBJ databases">
        <authorList>
            <person name="Yim A.K.Y."/>
            <person name="Chan T.F."/>
            <person name="Ji K.M."/>
            <person name="Liu X.Y."/>
            <person name="Zhou J.W."/>
            <person name="Li R.Q."/>
            <person name="Yang K.Y."/>
            <person name="Li J."/>
            <person name="Li M."/>
            <person name="Law P.T.W."/>
            <person name="Wu Y.L."/>
            <person name="Cai Z.L."/>
            <person name="Qin H."/>
            <person name="Bao Y."/>
            <person name="Leung R.K.K."/>
            <person name="Ng P.K.S."/>
            <person name="Zou J."/>
            <person name="Zhong X.J."/>
            <person name="Ran P.X."/>
            <person name="Zhong N.S."/>
            <person name="Liu Z.G."/>
            <person name="Tsui S.K.W."/>
        </authorList>
    </citation>
    <scope>NUCLEOTIDE SEQUENCE</scope>
    <source>
        <strain evidence="1">Derf</strain>
        <tissue evidence="1">Whole organism</tissue>
    </source>
</reference>
<proteinExistence type="predicted"/>
<gene>
    <name evidence="1" type="ORF">DERF_010712</name>
</gene>
<keyword evidence="2" id="KW-1185">Reference proteome</keyword>
<name>A0A922HTG2_DERFA</name>
<sequence length="60" mass="6912">MFLAGTFPMRQFMSEVLPAPDGPSNAFKLFIRTDPLRRLRITFRRRRGCQPSTINHSSTS</sequence>
<accession>A0A922HTG2</accession>
<reference evidence="1" key="2">
    <citation type="journal article" date="2022" name="Res Sq">
        <title>Comparative Genomics Reveals Insights into the Divergent Evolution of Astigmatic Mites and Household Pest Adaptations.</title>
        <authorList>
            <person name="Xiong Q."/>
            <person name="Wan A.T.-Y."/>
            <person name="Liu X.-Y."/>
            <person name="Fung C.S.-H."/>
            <person name="Xiao X."/>
            <person name="Malainual N."/>
            <person name="Hou J."/>
            <person name="Wang L."/>
            <person name="Wang M."/>
            <person name="Yang K."/>
            <person name="Cui Y."/>
            <person name="Leung E."/>
            <person name="Nong W."/>
            <person name="Shin S.-K."/>
            <person name="Au S."/>
            <person name="Jeong K.Y."/>
            <person name="Chew F.T."/>
            <person name="Hui J."/>
            <person name="Leung T.F."/>
            <person name="Tungtrongchitr A."/>
            <person name="Zhong N."/>
            <person name="Liu Z."/>
            <person name="Tsui S."/>
        </authorList>
    </citation>
    <scope>NUCLEOTIDE SEQUENCE</scope>
    <source>
        <strain evidence="1">Derf</strain>
        <tissue evidence="1">Whole organism</tissue>
    </source>
</reference>
<evidence type="ECO:0000313" key="2">
    <source>
        <dbReference type="Proteomes" id="UP000790347"/>
    </source>
</evidence>
<protein>
    <submittedName>
        <fullName evidence="1">Uncharacterized protein</fullName>
    </submittedName>
</protein>